<evidence type="ECO:0000313" key="2">
    <source>
        <dbReference type="EMBL" id="GGR59823.1"/>
    </source>
</evidence>
<comment type="caution">
    <text evidence="2">The sequence shown here is derived from an EMBL/GenBank/DDBJ whole genome shotgun (WGS) entry which is preliminary data.</text>
</comment>
<evidence type="ECO:0000313" key="3">
    <source>
        <dbReference type="Proteomes" id="UP000634308"/>
    </source>
</evidence>
<gene>
    <name evidence="2" type="ORF">GCM10008959_22040</name>
</gene>
<evidence type="ECO:0000259" key="1">
    <source>
        <dbReference type="Pfam" id="PF05099"/>
    </source>
</evidence>
<proteinExistence type="predicted"/>
<dbReference type="InterPro" id="IPR007791">
    <property type="entry name" value="DjlA_N"/>
</dbReference>
<accession>A0ABQ2RU38</accession>
<dbReference type="CDD" id="cd07176">
    <property type="entry name" value="terB"/>
    <property type="match status" value="1"/>
</dbReference>
<dbReference type="Gene3D" id="1.10.3680.10">
    <property type="entry name" value="TerB-like"/>
    <property type="match status" value="1"/>
</dbReference>
<dbReference type="Pfam" id="PF05099">
    <property type="entry name" value="TerB"/>
    <property type="match status" value="1"/>
</dbReference>
<keyword evidence="3" id="KW-1185">Reference proteome</keyword>
<protein>
    <submittedName>
        <fullName evidence="2">Tellurite resistance TerB</fullName>
    </submittedName>
</protein>
<dbReference type="SUPFAM" id="SSF158682">
    <property type="entry name" value="TerB-like"/>
    <property type="match status" value="1"/>
</dbReference>
<sequence length="151" mass="16228">MGFLKNLKDRAQQGLDAAQKGWGQFNNAKFADAAMAASALISAADGRIDPEERRKTAAFIMSSDKLKAFDVSVLAAKYDAHCDTMTRAPDFGKINLLQAVGKVAKDAVEARTVAQVALLIATADGNFDESEQKMARDIIHALKLQPGEFGL</sequence>
<dbReference type="Proteomes" id="UP000634308">
    <property type="component" value="Unassembled WGS sequence"/>
</dbReference>
<organism evidence="2 3">
    <name type="scientific">Deinococcus seoulensis</name>
    <dbReference type="NCBI Taxonomy" id="1837379"/>
    <lineage>
        <taxon>Bacteria</taxon>
        <taxon>Thermotogati</taxon>
        <taxon>Deinococcota</taxon>
        <taxon>Deinococci</taxon>
        <taxon>Deinococcales</taxon>
        <taxon>Deinococcaceae</taxon>
        <taxon>Deinococcus</taxon>
    </lineage>
</organism>
<dbReference type="RefSeq" id="WP_189065033.1">
    <property type="nucleotide sequence ID" value="NZ_BMQM01000013.1"/>
</dbReference>
<reference evidence="3" key="1">
    <citation type="journal article" date="2019" name="Int. J. Syst. Evol. Microbiol.">
        <title>The Global Catalogue of Microorganisms (GCM) 10K type strain sequencing project: providing services to taxonomists for standard genome sequencing and annotation.</title>
        <authorList>
            <consortium name="The Broad Institute Genomics Platform"/>
            <consortium name="The Broad Institute Genome Sequencing Center for Infectious Disease"/>
            <person name="Wu L."/>
            <person name="Ma J."/>
        </authorList>
    </citation>
    <scope>NUCLEOTIDE SEQUENCE [LARGE SCALE GENOMIC DNA]</scope>
    <source>
        <strain evidence="3">JCM 31404</strain>
    </source>
</reference>
<dbReference type="EMBL" id="BMQM01000013">
    <property type="protein sequence ID" value="GGR59823.1"/>
    <property type="molecule type" value="Genomic_DNA"/>
</dbReference>
<dbReference type="InterPro" id="IPR029024">
    <property type="entry name" value="TerB-like"/>
</dbReference>
<name>A0ABQ2RU38_9DEIO</name>
<feature type="domain" description="Co-chaperone DjlA N-terminal" evidence="1">
    <location>
        <begin position="32"/>
        <end position="149"/>
    </location>
</feature>